<evidence type="ECO:0000259" key="10">
    <source>
        <dbReference type="Pfam" id="PF13476"/>
    </source>
</evidence>
<comment type="similarity">
    <text evidence="1 8">Belongs to the RecN family.</text>
</comment>
<organism evidence="11 12">
    <name type="scientific">Salicibibacter halophilus</name>
    <dbReference type="NCBI Taxonomy" id="2502791"/>
    <lineage>
        <taxon>Bacteria</taxon>
        <taxon>Bacillati</taxon>
        <taxon>Bacillota</taxon>
        <taxon>Bacilli</taxon>
        <taxon>Bacillales</taxon>
        <taxon>Bacillaceae</taxon>
        <taxon>Salicibibacter</taxon>
    </lineage>
</organism>
<evidence type="ECO:0000256" key="5">
    <source>
        <dbReference type="ARBA" id="ARBA00022840"/>
    </source>
</evidence>
<evidence type="ECO:0000313" key="12">
    <source>
        <dbReference type="Proteomes" id="UP000319756"/>
    </source>
</evidence>
<evidence type="ECO:0000256" key="6">
    <source>
        <dbReference type="ARBA" id="ARBA00023204"/>
    </source>
</evidence>
<evidence type="ECO:0000256" key="2">
    <source>
        <dbReference type="ARBA" id="ARBA00021315"/>
    </source>
</evidence>
<keyword evidence="12" id="KW-1185">Reference proteome</keyword>
<keyword evidence="9" id="KW-0175">Coiled coil</keyword>
<dbReference type="OrthoDB" id="9806954at2"/>
<sequence>MLEELTIRNFAIIEELTIPFASGLTVLTGETGAGKSIIIDALGLLAGGRGSVDFVRHESKKAEVEGLFIVPNDHLARERVTSAGIECEEGMIVLRREISRKGKSVCRVNGQLVTLTTLRSIGQTLVDIHGQHEHQELLQMDKHSGMVDGYAASTLASLKSDYEKHYETYLSIKNELQRLRNSDRENIQRLDLIQYQLEEINQAALSEPDEDEQLEQERYKLAHAEKLYELLQYAYTYLHDEGKGLEWIRESAGHLKEASDIDPALLQTSEQVDSSFYMIEEASYSIREHIDQLDFDPVRLEQIESRLAEIDQLKRKYGGSITEILTFVDEIAAEQDALVNLDEHIRQYEEELKEKAAALFSAANALTNGRKEAAKTLSEAIERELADLFMEKTRFSVSFQPPVQGEEVQSNGQVKTFTKEGQERLEFYMSPNAGEPEKALAKIASGGEISRIMLALKRILSNASQRTALIFDEVDTGVSGRVAQAIGEKIASIAAAETQVLCITHLPQVAALASTHMHIAKEEEQGRVQTTVTELGDTERVDELARMLSGTAVTTKTRENARELLDFATP</sequence>
<evidence type="ECO:0000256" key="7">
    <source>
        <dbReference type="ARBA" id="ARBA00033408"/>
    </source>
</evidence>
<dbReference type="InterPro" id="IPR004604">
    <property type="entry name" value="DNA_recomb/repair_RecN"/>
</dbReference>
<reference evidence="12" key="1">
    <citation type="submission" date="2019-01" db="EMBL/GenBank/DDBJ databases">
        <title>Genomic analysis of Salicibibacter sp. NKC3-5.</title>
        <authorList>
            <person name="Oh Y.J."/>
        </authorList>
    </citation>
    <scope>NUCLEOTIDE SEQUENCE [LARGE SCALE GENOMIC DNA]</scope>
    <source>
        <strain evidence="12">NKC3-5</strain>
    </source>
</reference>
<feature type="domain" description="Rad50/SbcC-type AAA" evidence="10">
    <location>
        <begin position="4"/>
        <end position="202"/>
    </location>
</feature>
<gene>
    <name evidence="11" type="primary">recN</name>
    <name evidence="11" type="ORF">EPH95_00715</name>
</gene>
<dbReference type="AlphaFoldDB" id="A0A514LDI3"/>
<dbReference type="PANTHER" id="PTHR11059:SF0">
    <property type="entry name" value="DNA REPAIR PROTEIN RECN"/>
    <property type="match status" value="1"/>
</dbReference>
<evidence type="ECO:0000256" key="8">
    <source>
        <dbReference type="PIRNR" id="PIRNR003128"/>
    </source>
</evidence>
<dbReference type="PIRSF" id="PIRSF003128">
    <property type="entry name" value="RecN"/>
    <property type="match status" value="1"/>
</dbReference>
<dbReference type="GO" id="GO:0009432">
    <property type="term" value="P:SOS response"/>
    <property type="evidence" value="ECO:0007669"/>
    <property type="project" value="TreeGrafter"/>
</dbReference>
<dbReference type="GO" id="GO:0006310">
    <property type="term" value="P:DNA recombination"/>
    <property type="evidence" value="ECO:0007669"/>
    <property type="project" value="InterPro"/>
</dbReference>
<dbReference type="Proteomes" id="UP000319756">
    <property type="component" value="Chromosome"/>
</dbReference>
<dbReference type="SUPFAM" id="SSF52540">
    <property type="entry name" value="P-loop containing nucleoside triphosphate hydrolases"/>
    <property type="match status" value="2"/>
</dbReference>
<dbReference type="FunFam" id="3.40.50.300:FF:000356">
    <property type="entry name" value="DNA repair protein RecN"/>
    <property type="match status" value="1"/>
</dbReference>
<dbReference type="RefSeq" id="WP_142086466.1">
    <property type="nucleotide sequence ID" value="NZ_CP035485.1"/>
</dbReference>
<dbReference type="FunFam" id="3.40.50.300:FF:000319">
    <property type="entry name" value="DNA repair protein RecN"/>
    <property type="match status" value="1"/>
</dbReference>
<keyword evidence="4 8" id="KW-0227">DNA damage</keyword>
<dbReference type="NCBIfam" id="TIGR00634">
    <property type="entry name" value="recN"/>
    <property type="match status" value="1"/>
</dbReference>
<keyword evidence="5" id="KW-0067">ATP-binding</keyword>
<keyword evidence="6 8" id="KW-0234">DNA repair</keyword>
<dbReference type="GO" id="GO:0006281">
    <property type="term" value="P:DNA repair"/>
    <property type="evidence" value="ECO:0007669"/>
    <property type="project" value="UniProtKB-KW"/>
</dbReference>
<dbReference type="Pfam" id="PF13476">
    <property type="entry name" value="AAA_23"/>
    <property type="match status" value="1"/>
</dbReference>
<proteinExistence type="inferred from homology"/>
<dbReference type="EMBL" id="CP035485">
    <property type="protein sequence ID" value="QDI89874.1"/>
    <property type="molecule type" value="Genomic_DNA"/>
</dbReference>
<evidence type="ECO:0000313" key="11">
    <source>
        <dbReference type="EMBL" id="QDI89874.1"/>
    </source>
</evidence>
<dbReference type="InterPro" id="IPR027417">
    <property type="entry name" value="P-loop_NTPase"/>
</dbReference>
<dbReference type="PANTHER" id="PTHR11059">
    <property type="entry name" value="DNA REPAIR PROTEIN RECN"/>
    <property type="match status" value="1"/>
</dbReference>
<evidence type="ECO:0000256" key="1">
    <source>
        <dbReference type="ARBA" id="ARBA00009441"/>
    </source>
</evidence>
<evidence type="ECO:0000256" key="4">
    <source>
        <dbReference type="ARBA" id="ARBA00022763"/>
    </source>
</evidence>
<dbReference type="CDD" id="cd03241">
    <property type="entry name" value="ABC_RecN"/>
    <property type="match status" value="2"/>
</dbReference>
<dbReference type="GO" id="GO:0043590">
    <property type="term" value="C:bacterial nucleoid"/>
    <property type="evidence" value="ECO:0007669"/>
    <property type="project" value="TreeGrafter"/>
</dbReference>
<evidence type="ECO:0000256" key="9">
    <source>
        <dbReference type="SAM" id="Coils"/>
    </source>
</evidence>
<evidence type="ECO:0000256" key="3">
    <source>
        <dbReference type="ARBA" id="ARBA00022741"/>
    </source>
</evidence>
<keyword evidence="3" id="KW-0547">Nucleotide-binding</keyword>
<dbReference type="KEGG" id="sale:EPH95_00715"/>
<protein>
    <recommendedName>
        <fullName evidence="2 8">DNA repair protein RecN</fullName>
    </recommendedName>
    <alternativeName>
        <fullName evidence="7 8">Recombination protein N</fullName>
    </alternativeName>
</protein>
<dbReference type="Gene3D" id="3.40.50.300">
    <property type="entry name" value="P-loop containing nucleotide triphosphate hydrolases"/>
    <property type="match status" value="2"/>
</dbReference>
<dbReference type="NCBIfam" id="NF008121">
    <property type="entry name" value="PRK10869.1"/>
    <property type="match status" value="1"/>
</dbReference>
<dbReference type="GO" id="GO:0005524">
    <property type="term" value="F:ATP binding"/>
    <property type="evidence" value="ECO:0007669"/>
    <property type="project" value="UniProtKB-KW"/>
</dbReference>
<accession>A0A514LDI3</accession>
<dbReference type="InterPro" id="IPR038729">
    <property type="entry name" value="Rad50/SbcC_AAA"/>
</dbReference>
<name>A0A514LDI3_9BACI</name>
<comment type="function">
    <text evidence="8">May be involved in recombinational repair of damaged DNA.</text>
</comment>
<feature type="coiled-coil region" evidence="9">
    <location>
        <begin position="331"/>
        <end position="358"/>
    </location>
</feature>